<dbReference type="AlphaFoldDB" id="A0AAV6VWE1"/>
<evidence type="ECO:0000256" key="1">
    <source>
        <dbReference type="SAM" id="Phobius"/>
    </source>
</evidence>
<keyword evidence="1" id="KW-0472">Membrane</keyword>
<keyword evidence="3" id="KW-1185">Reference proteome</keyword>
<accession>A0AAV6VWE1</accession>
<sequence>MKKTTAFFLIINIIAINGIVTFNGYYDCSKDDCAFFDFPNDPRNPYLNLYLQVESGLNSTVGIPDWKVVLEFFDGYLSININEFFDECACPVVLKEDKAFVTFHARDMLDVWYSYKFPFSKDKDGAIRITCVYTFSTLLMDQKNHVPSFQNVEVTSLHIFNLDPYGIPLEWLDNLSGKYKKIIEKALYVPVKKLLEDTLLQAFNGELKTLNRRSTQTLNSTFNAVMISL</sequence>
<keyword evidence="1" id="KW-0812">Transmembrane</keyword>
<gene>
    <name evidence="2" type="ORF">JTE90_001914</name>
</gene>
<name>A0AAV6VWE1_9ARAC</name>
<dbReference type="Proteomes" id="UP000827092">
    <property type="component" value="Unassembled WGS sequence"/>
</dbReference>
<proteinExistence type="predicted"/>
<evidence type="ECO:0000313" key="2">
    <source>
        <dbReference type="EMBL" id="KAG8200056.1"/>
    </source>
</evidence>
<organism evidence="2 3">
    <name type="scientific">Oedothorax gibbosus</name>
    <dbReference type="NCBI Taxonomy" id="931172"/>
    <lineage>
        <taxon>Eukaryota</taxon>
        <taxon>Metazoa</taxon>
        <taxon>Ecdysozoa</taxon>
        <taxon>Arthropoda</taxon>
        <taxon>Chelicerata</taxon>
        <taxon>Arachnida</taxon>
        <taxon>Araneae</taxon>
        <taxon>Araneomorphae</taxon>
        <taxon>Entelegynae</taxon>
        <taxon>Araneoidea</taxon>
        <taxon>Linyphiidae</taxon>
        <taxon>Erigoninae</taxon>
        <taxon>Oedothorax</taxon>
    </lineage>
</organism>
<feature type="transmembrane region" description="Helical" evidence="1">
    <location>
        <begin position="7"/>
        <end position="26"/>
    </location>
</feature>
<comment type="caution">
    <text evidence="2">The sequence shown here is derived from an EMBL/GenBank/DDBJ whole genome shotgun (WGS) entry which is preliminary data.</text>
</comment>
<protein>
    <submittedName>
        <fullName evidence="2">Uncharacterized protein</fullName>
    </submittedName>
</protein>
<reference evidence="2 3" key="1">
    <citation type="journal article" date="2022" name="Nat. Ecol. Evol.">
        <title>A masculinizing supergene underlies an exaggerated male reproductive morph in a spider.</title>
        <authorList>
            <person name="Hendrickx F."/>
            <person name="De Corte Z."/>
            <person name="Sonet G."/>
            <person name="Van Belleghem S.M."/>
            <person name="Kostlbacher S."/>
            <person name="Vangestel C."/>
        </authorList>
    </citation>
    <scope>NUCLEOTIDE SEQUENCE [LARGE SCALE GENOMIC DNA]</scope>
    <source>
        <strain evidence="2">W744_W776</strain>
    </source>
</reference>
<evidence type="ECO:0000313" key="3">
    <source>
        <dbReference type="Proteomes" id="UP000827092"/>
    </source>
</evidence>
<dbReference type="EMBL" id="JAFNEN010000020">
    <property type="protein sequence ID" value="KAG8200056.1"/>
    <property type="molecule type" value="Genomic_DNA"/>
</dbReference>
<keyword evidence="1" id="KW-1133">Transmembrane helix</keyword>